<keyword evidence="3" id="KW-1185">Reference proteome</keyword>
<sequence length="307" mass="33991">MVGEWMMDPIKIPWFRRPGPSWSLVYLVRGGSRPNLTEGSLSAAMGCFVQGSAEREKVTFTESGLPGSLPIKNVVTSAPAGRSVEGAKSNSNKGGGGGARSTGFRYGEVERRRRSEVERRWMSRRGGFGFEQREKGVRELRGKEQKPKASFALSLDGEKRPDLLNNIMEIASSKEDFQEIGLGTMMHQYFSSKRFSLVVAARRRRLDRRAPKVLENPVTAFISERDETPAAVSSDTYRDCLYWEAGRPYTLRGRGTCPLTGGFAVKWHCRINGYDPGPSEPGGLRPNGTTKLRSWPEPVSSPTASNP</sequence>
<evidence type="ECO:0000256" key="1">
    <source>
        <dbReference type="SAM" id="MobiDB-lite"/>
    </source>
</evidence>
<comment type="caution">
    <text evidence="2">The sequence shown here is derived from an EMBL/GenBank/DDBJ whole genome shotgun (WGS) entry which is preliminary data.</text>
</comment>
<reference evidence="2 3" key="1">
    <citation type="journal article" date="2024" name="Plant Biotechnol. J.">
        <title>Dendrobium thyrsiflorum genome and its molecular insights into genes involved in important horticultural traits.</title>
        <authorList>
            <person name="Chen B."/>
            <person name="Wang J.Y."/>
            <person name="Zheng P.J."/>
            <person name="Li K.L."/>
            <person name="Liang Y.M."/>
            <person name="Chen X.F."/>
            <person name="Zhang C."/>
            <person name="Zhao X."/>
            <person name="He X."/>
            <person name="Zhang G.Q."/>
            <person name="Liu Z.J."/>
            <person name="Xu Q."/>
        </authorList>
    </citation>
    <scope>NUCLEOTIDE SEQUENCE [LARGE SCALE GENOMIC DNA]</scope>
    <source>
        <strain evidence="2">GZMU011</strain>
    </source>
</reference>
<proteinExistence type="predicted"/>
<dbReference type="EMBL" id="JANQDX010000005">
    <property type="protein sequence ID" value="KAL0923865.1"/>
    <property type="molecule type" value="Genomic_DNA"/>
</dbReference>
<feature type="region of interest" description="Disordered" evidence="1">
    <location>
        <begin position="80"/>
        <end position="104"/>
    </location>
</feature>
<dbReference type="Proteomes" id="UP001552299">
    <property type="component" value="Unassembled WGS sequence"/>
</dbReference>
<name>A0ABD0VFP4_DENTH</name>
<protein>
    <submittedName>
        <fullName evidence="2">Uncharacterized protein</fullName>
    </submittedName>
</protein>
<evidence type="ECO:0000313" key="2">
    <source>
        <dbReference type="EMBL" id="KAL0923865.1"/>
    </source>
</evidence>
<accession>A0ABD0VFP4</accession>
<evidence type="ECO:0000313" key="3">
    <source>
        <dbReference type="Proteomes" id="UP001552299"/>
    </source>
</evidence>
<feature type="region of interest" description="Disordered" evidence="1">
    <location>
        <begin position="276"/>
        <end position="307"/>
    </location>
</feature>
<dbReference type="AlphaFoldDB" id="A0ABD0VFP4"/>
<organism evidence="2 3">
    <name type="scientific">Dendrobium thyrsiflorum</name>
    <name type="common">Pinecone-like raceme dendrobium</name>
    <name type="synonym">Orchid</name>
    <dbReference type="NCBI Taxonomy" id="117978"/>
    <lineage>
        <taxon>Eukaryota</taxon>
        <taxon>Viridiplantae</taxon>
        <taxon>Streptophyta</taxon>
        <taxon>Embryophyta</taxon>
        <taxon>Tracheophyta</taxon>
        <taxon>Spermatophyta</taxon>
        <taxon>Magnoliopsida</taxon>
        <taxon>Liliopsida</taxon>
        <taxon>Asparagales</taxon>
        <taxon>Orchidaceae</taxon>
        <taxon>Epidendroideae</taxon>
        <taxon>Malaxideae</taxon>
        <taxon>Dendrobiinae</taxon>
        <taxon>Dendrobium</taxon>
    </lineage>
</organism>
<gene>
    <name evidence="2" type="ORF">M5K25_004645</name>
</gene>